<gene>
    <name evidence="1" type="ORF">Vadar_014904</name>
</gene>
<protein>
    <submittedName>
        <fullName evidence="1">Uncharacterized protein</fullName>
    </submittedName>
</protein>
<dbReference type="EMBL" id="CM037151">
    <property type="protein sequence ID" value="KAH7843295.1"/>
    <property type="molecule type" value="Genomic_DNA"/>
</dbReference>
<accession>A0ACB7XQW4</accession>
<proteinExistence type="predicted"/>
<dbReference type="Proteomes" id="UP000828048">
    <property type="component" value="Chromosome 1"/>
</dbReference>
<organism evidence="1 2">
    <name type="scientific">Vaccinium darrowii</name>
    <dbReference type="NCBI Taxonomy" id="229202"/>
    <lineage>
        <taxon>Eukaryota</taxon>
        <taxon>Viridiplantae</taxon>
        <taxon>Streptophyta</taxon>
        <taxon>Embryophyta</taxon>
        <taxon>Tracheophyta</taxon>
        <taxon>Spermatophyta</taxon>
        <taxon>Magnoliopsida</taxon>
        <taxon>eudicotyledons</taxon>
        <taxon>Gunneridae</taxon>
        <taxon>Pentapetalae</taxon>
        <taxon>asterids</taxon>
        <taxon>Ericales</taxon>
        <taxon>Ericaceae</taxon>
        <taxon>Vaccinioideae</taxon>
        <taxon>Vaccinieae</taxon>
        <taxon>Vaccinium</taxon>
    </lineage>
</organism>
<keyword evidence="2" id="KW-1185">Reference proteome</keyword>
<name>A0ACB7XQW4_9ERIC</name>
<reference evidence="1 2" key="1">
    <citation type="journal article" date="2021" name="Hortic Res">
        <title>High-quality reference genome and annotation aids understanding of berry development for evergreen blueberry (Vaccinium darrowii).</title>
        <authorList>
            <person name="Yu J."/>
            <person name="Hulse-Kemp A.M."/>
            <person name="Babiker E."/>
            <person name="Staton M."/>
        </authorList>
    </citation>
    <scope>NUCLEOTIDE SEQUENCE [LARGE SCALE GENOMIC DNA]</scope>
    <source>
        <strain evidence="2">cv. NJ 8807/NJ 8810</strain>
        <tissue evidence="1">Young leaf</tissue>
    </source>
</reference>
<comment type="caution">
    <text evidence="1">The sequence shown here is derived from an EMBL/GenBank/DDBJ whole genome shotgun (WGS) entry which is preliminary data.</text>
</comment>
<evidence type="ECO:0000313" key="2">
    <source>
        <dbReference type="Proteomes" id="UP000828048"/>
    </source>
</evidence>
<evidence type="ECO:0000313" key="1">
    <source>
        <dbReference type="EMBL" id="KAH7843295.1"/>
    </source>
</evidence>
<sequence length="185" mass="20326">MAENTRSQEFKRLDDAVRKLSVTTEQHGETMEGIKSSIDGLTQLITTLNAKYDLLSEKNAFQLIDAKYAMIIFGHVTAIGTKVDMMFFTSLFLILYVYPASACPMFGGSNPGMWTELIHSVNEELSLICGCAFTSHASAFASVSLGRSKWNGNIGNFGIVFRAETPLGNFDRPSFTVQLNGGTKF</sequence>